<name>M0NE19_9EURY</name>
<protein>
    <recommendedName>
        <fullName evidence="4">Membrane-bound metal-dependent hydrolase</fullName>
    </recommendedName>
</protein>
<feature type="transmembrane region" description="Helical" evidence="1">
    <location>
        <begin position="6"/>
        <end position="22"/>
    </location>
</feature>
<feature type="transmembrane region" description="Helical" evidence="1">
    <location>
        <begin position="103"/>
        <end position="125"/>
    </location>
</feature>
<dbReference type="InterPro" id="IPR007404">
    <property type="entry name" value="YdjM-like"/>
</dbReference>
<keyword evidence="1" id="KW-1133">Transmembrane helix</keyword>
<reference evidence="2 3" key="1">
    <citation type="journal article" date="2014" name="PLoS Genet.">
        <title>Phylogenetically driven sequencing of extremely halophilic archaea reveals strategies for static and dynamic osmo-response.</title>
        <authorList>
            <person name="Becker E.A."/>
            <person name="Seitzer P.M."/>
            <person name="Tritt A."/>
            <person name="Larsen D."/>
            <person name="Krusor M."/>
            <person name="Yao A.I."/>
            <person name="Wu D."/>
            <person name="Madern D."/>
            <person name="Eisen J.A."/>
            <person name="Darling A.E."/>
            <person name="Facciotti M.T."/>
        </authorList>
    </citation>
    <scope>NUCLEOTIDE SEQUENCE [LARGE SCALE GENOMIC DNA]</scope>
    <source>
        <strain evidence="2 3">JCM 13552</strain>
    </source>
</reference>
<feature type="transmembrane region" description="Helical" evidence="1">
    <location>
        <begin position="60"/>
        <end position="82"/>
    </location>
</feature>
<evidence type="ECO:0000313" key="2">
    <source>
        <dbReference type="EMBL" id="EMA55808.1"/>
    </source>
</evidence>
<gene>
    <name evidence="2" type="ORF">C451_04993</name>
</gene>
<dbReference type="PATRIC" id="fig|1227457.3.peg.900"/>
<dbReference type="Pfam" id="PF04307">
    <property type="entry name" value="YdjM"/>
    <property type="match status" value="1"/>
</dbReference>
<dbReference type="EMBL" id="AOMF01000103">
    <property type="protein sequence ID" value="EMA55808.1"/>
    <property type="molecule type" value="Genomic_DNA"/>
</dbReference>
<keyword evidence="1" id="KW-0812">Transmembrane</keyword>
<dbReference type="Proteomes" id="UP000011680">
    <property type="component" value="Unassembled WGS sequence"/>
</dbReference>
<keyword evidence="3" id="KW-1185">Reference proteome</keyword>
<evidence type="ECO:0000256" key="1">
    <source>
        <dbReference type="SAM" id="Phobius"/>
    </source>
</evidence>
<organism evidence="2 3">
    <name type="scientific">Halococcus thailandensis JCM 13552</name>
    <dbReference type="NCBI Taxonomy" id="1227457"/>
    <lineage>
        <taxon>Archaea</taxon>
        <taxon>Methanobacteriati</taxon>
        <taxon>Methanobacteriota</taxon>
        <taxon>Stenosarchaea group</taxon>
        <taxon>Halobacteria</taxon>
        <taxon>Halobacteriales</taxon>
        <taxon>Halococcaceae</taxon>
        <taxon>Halococcus</taxon>
    </lineage>
</organism>
<feature type="transmembrane region" description="Helical" evidence="1">
    <location>
        <begin position="29"/>
        <end position="48"/>
    </location>
</feature>
<keyword evidence="1" id="KW-0472">Membrane</keyword>
<evidence type="ECO:0008006" key="4">
    <source>
        <dbReference type="Google" id="ProtNLM"/>
    </source>
</evidence>
<dbReference type="AlphaFoldDB" id="M0NE19"/>
<feature type="transmembrane region" description="Helical" evidence="1">
    <location>
        <begin position="159"/>
        <end position="180"/>
    </location>
</feature>
<dbReference type="OrthoDB" id="118042at2157"/>
<dbReference type="eggNOG" id="arCOG01744">
    <property type="taxonomic scope" value="Archaea"/>
</dbReference>
<sequence length="183" mass="19555">MHRSGHWGLALLCYSPIVFWALSKDIASLPLVVAGGVVTSSLCMLPDADQWLPIVSHRGATHTVWFTLLVGGLLGGGAFMLVQGAGQTMLNEWISSQTLFGQPLAVAVGWFFGVTGALVIVSHLLGDWLTKMGIQPWAPLWSHKHCLGLIYADNMIANGLFNALGAIAIVASFVLGTDLLQYV</sequence>
<proteinExistence type="predicted"/>
<evidence type="ECO:0000313" key="3">
    <source>
        <dbReference type="Proteomes" id="UP000011680"/>
    </source>
</evidence>
<accession>M0NE19</accession>
<comment type="caution">
    <text evidence="2">The sequence shown here is derived from an EMBL/GenBank/DDBJ whole genome shotgun (WGS) entry which is preliminary data.</text>
</comment>
<dbReference type="RefSeq" id="WP_007738313.1">
    <property type="nucleotide sequence ID" value="NZ_AOMF01000103.1"/>
</dbReference>